<keyword evidence="8" id="KW-1185">Reference proteome</keyword>
<feature type="chain" id="PRO_5013051479" description="Cytochrome c domain-containing protein" evidence="5">
    <location>
        <begin position="24"/>
        <end position="505"/>
    </location>
</feature>
<dbReference type="AlphaFoldDB" id="A0A1Y5T1S4"/>
<evidence type="ECO:0000256" key="1">
    <source>
        <dbReference type="ARBA" id="ARBA00022617"/>
    </source>
</evidence>
<dbReference type="Proteomes" id="UP000193077">
    <property type="component" value="Unassembled WGS sequence"/>
</dbReference>
<dbReference type="InterPro" id="IPR009056">
    <property type="entry name" value="Cyt_c-like_dom"/>
</dbReference>
<dbReference type="OrthoDB" id="9805202at2"/>
<feature type="signal peptide" evidence="5">
    <location>
        <begin position="1"/>
        <end position="23"/>
    </location>
</feature>
<name>A0A1Y5T1S4_9RHOB</name>
<dbReference type="InterPro" id="IPR010538">
    <property type="entry name" value="DHOR"/>
</dbReference>
<keyword evidence="5" id="KW-0732">Signal</keyword>
<dbReference type="RefSeq" id="WP_085796512.1">
    <property type="nucleotide sequence ID" value="NZ_FWFO01000002.1"/>
</dbReference>
<evidence type="ECO:0000256" key="2">
    <source>
        <dbReference type="ARBA" id="ARBA00022723"/>
    </source>
</evidence>
<proteinExistence type="predicted"/>
<dbReference type="GO" id="GO:0020037">
    <property type="term" value="F:heme binding"/>
    <property type="evidence" value="ECO:0007669"/>
    <property type="project" value="InterPro"/>
</dbReference>
<dbReference type="Gene3D" id="1.10.760.10">
    <property type="entry name" value="Cytochrome c-like domain"/>
    <property type="match status" value="1"/>
</dbReference>
<dbReference type="PROSITE" id="PS51007">
    <property type="entry name" value="CYTC"/>
    <property type="match status" value="1"/>
</dbReference>
<evidence type="ECO:0000313" key="7">
    <source>
        <dbReference type="EMBL" id="SLN54167.1"/>
    </source>
</evidence>
<reference evidence="7 8" key="1">
    <citation type="submission" date="2017-03" db="EMBL/GenBank/DDBJ databases">
        <authorList>
            <person name="Afonso C.L."/>
            <person name="Miller P.J."/>
            <person name="Scott M.A."/>
            <person name="Spackman E."/>
            <person name="Goraichik I."/>
            <person name="Dimitrov K.M."/>
            <person name="Suarez D.L."/>
            <person name="Swayne D.E."/>
        </authorList>
    </citation>
    <scope>NUCLEOTIDE SEQUENCE [LARGE SCALE GENOMIC DNA]</scope>
    <source>
        <strain evidence="7 8">CECT 7639</strain>
    </source>
</reference>
<dbReference type="PANTHER" id="PTHR30600">
    <property type="entry name" value="CYTOCHROME C PEROXIDASE-RELATED"/>
    <property type="match status" value="1"/>
</dbReference>
<feature type="domain" description="Cytochrome c" evidence="6">
    <location>
        <begin position="69"/>
        <end position="287"/>
    </location>
</feature>
<gene>
    <name evidence="7" type="ORF">TRL7639_02833</name>
</gene>
<sequence length="505" mass="53845">MTYLNTLRLGAVCFAFFNSTVWAEAPPQVDQAALNQLLAKDRLAAFEQAFEVGDEITEATYTLEDGAGAAVAPGQSFTRLPRADRTGAGEWAMHFPTREGGPQAQSCIACHAAPLANGAGPMAVNVAVDPLHTGDPAQFLERNTLHLFGLGAVQRVAEEMTMDLHAIALQAADRACSDQSAVTLDLETKGVSFGKITAQPDDAGAECTATLDRSAVEGVDPDLVVRMFGWKGNHATLRAFARNAAHNEMGLQAVELVGEKDGDYDGVTGELSVGDVTAVTIYMAALERPTSLLELADLGLHELTQKERARIERGQTRLVQAKCTSCHVPSLPIENARFSEPSAVPGFAEDTLPDGSDAMAQGLYAQAPVWFDLTGDQPNNRIEQADGSILQLGSFPKRGDNGAELTWYSDFRRHDMGPGLADPVDAFGFGASVWPTRSLAGVGSTGPWLHNGHATTLRDAILAHGGEAMASKQAFLAMEEPAQGELIAFLENLVIVNLDPEEEEH</sequence>
<dbReference type="EMBL" id="FWFO01000002">
    <property type="protein sequence ID" value="SLN54167.1"/>
    <property type="molecule type" value="Genomic_DNA"/>
</dbReference>
<dbReference type="SUPFAM" id="SSF46626">
    <property type="entry name" value="Cytochrome c"/>
    <property type="match status" value="1"/>
</dbReference>
<keyword evidence="3 4" id="KW-0408">Iron</keyword>
<dbReference type="InterPro" id="IPR036909">
    <property type="entry name" value="Cyt_c-like_dom_sf"/>
</dbReference>
<organism evidence="7 8">
    <name type="scientific">Falsiruegeria litorea R37</name>
    <dbReference type="NCBI Taxonomy" id="1200284"/>
    <lineage>
        <taxon>Bacteria</taxon>
        <taxon>Pseudomonadati</taxon>
        <taxon>Pseudomonadota</taxon>
        <taxon>Alphaproteobacteria</taxon>
        <taxon>Rhodobacterales</taxon>
        <taxon>Roseobacteraceae</taxon>
        <taxon>Falsiruegeria</taxon>
    </lineage>
</organism>
<evidence type="ECO:0000256" key="4">
    <source>
        <dbReference type="PROSITE-ProRule" id="PRU00433"/>
    </source>
</evidence>
<dbReference type="GO" id="GO:0046872">
    <property type="term" value="F:metal ion binding"/>
    <property type="evidence" value="ECO:0007669"/>
    <property type="project" value="UniProtKB-KW"/>
</dbReference>
<evidence type="ECO:0000256" key="3">
    <source>
        <dbReference type="ARBA" id="ARBA00023004"/>
    </source>
</evidence>
<keyword evidence="1 4" id="KW-0349">Heme</keyword>
<evidence type="ECO:0000259" key="6">
    <source>
        <dbReference type="PROSITE" id="PS51007"/>
    </source>
</evidence>
<dbReference type="GO" id="GO:0009055">
    <property type="term" value="F:electron transfer activity"/>
    <property type="evidence" value="ECO:0007669"/>
    <property type="project" value="InterPro"/>
</dbReference>
<dbReference type="GO" id="GO:0004130">
    <property type="term" value="F:cytochrome-c peroxidase activity"/>
    <property type="evidence" value="ECO:0007669"/>
    <property type="project" value="TreeGrafter"/>
</dbReference>
<dbReference type="InterPro" id="IPR051395">
    <property type="entry name" value="Cytochrome_c_Peroxidase/MauG"/>
</dbReference>
<accession>A0A1Y5T1S4</accession>
<protein>
    <recommendedName>
        <fullName evidence="6">Cytochrome c domain-containing protein</fullName>
    </recommendedName>
</protein>
<dbReference type="PANTHER" id="PTHR30600:SF4">
    <property type="entry name" value="CYTOCHROME C DOMAIN-CONTAINING PROTEIN"/>
    <property type="match status" value="1"/>
</dbReference>
<evidence type="ECO:0000313" key="8">
    <source>
        <dbReference type="Proteomes" id="UP000193077"/>
    </source>
</evidence>
<keyword evidence="2 4" id="KW-0479">Metal-binding</keyword>
<dbReference type="Pfam" id="PF06537">
    <property type="entry name" value="DHOR"/>
    <property type="match status" value="1"/>
</dbReference>
<evidence type="ECO:0000256" key="5">
    <source>
        <dbReference type="SAM" id="SignalP"/>
    </source>
</evidence>